<keyword evidence="3" id="KW-0408">Iron</keyword>
<sequence>MKVKITLNGKLYHKHIPNDMMLLDFVRKYGCLSVKRGCDTSNCGLCTVWVEGKPVLSCSYPAARADGKAVTTLEGVQEEAADFARCMTEQGAEQCGYCSPGFIMTVLAMRRELKDPTEEEIARYLSGNLCRCTGYASQMRAIRAWLAQDAGKEDGE</sequence>
<dbReference type="Gene3D" id="3.10.20.30">
    <property type="match status" value="1"/>
</dbReference>
<evidence type="ECO:0000313" key="6">
    <source>
        <dbReference type="EMBL" id="MEQ2456344.1"/>
    </source>
</evidence>
<organism evidence="6 7">
    <name type="scientific">Flavonifractor hominis</name>
    <dbReference type="NCBI Taxonomy" id="3133178"/>
    <lineage>
        <taxon>Bacteria</taxon>
        <taxon>Bacillati</taxon>
        <taxon>Bacillota</taxon>
        <taxon>Clostridia</taxon>
        <taxon>Eubacteriales</taxon>
        <taxon>Oscillospiraceae</taxon>
        <taxon>Flavonifractor</taxon>
    </lineage>
</organism>
<evidence type="ECO:0000256" key="3">
    <source>
        <dbReference type="ARBA" id="ARBA00023004"/>
    </source>
</evidence>
<dbReference type="Pfam" id="PF01799">
    <property type="entry name" value="Fer2_2"/>
    <property type="match status" value="1"/>
</dbReference>
<dbReference type="SUPFAM" id="SSF47741">
    <property type="entry name" value="CO dehydrogenase ISP C-domain like"/>
    <property type="match status" value="1"/>
</dbReference>
<dbReference type="Pfam" id="PF00111">
    <property type="entry name" value="Fer2"/>
    <property type="match status" value="1"/>
</dbReference>
<dbReference type="SUPFAM" id="SSF54292">
    <property type="entry name" value="2Fe-2S ferredoxin-like"/>
    <property type="match status" value="1"/>
</dbReference>
<dbReference type="InterPro" id="IPR002888">
    <property type="entry name" value="2Fe-2S-bd"/>
</dbReference>
<evidence type="ECO:0000259" key="5">
    <source>
        <dbReference type="PROSITE" id="PS51085"/>
    </source>
</evidence>
<dbReference type="InterPro" id="IPR036884">
    <property type="entry name" value="2Fe-2S-bd_dom_sf"/>
</dbReference>
<dbReference type="PROSITE" id="PS51085">
    <property type="entry name" value="2FE2S_FER_2"/>
    <property type="match status" value="1"/>
</dbReference>
<dbReference type="InterPro" id="IPR001041">
    <property type="entry name" value="2Fe-2S_ferredoxin-type"/>
</dbReference>
<evidence type="ECO:0000256" key="4">
    <source>
        <dbReference type="ARBA" id="ARBA00023014"/>
    </source>
</evidence>
<proteinExistence type="predicted"/>
<feature type="domain" description="2Fe-2S ferredoxin-type" evidence="5">
    <location>
        <begin position="1"/>
        <end position="76"/>
    </location>
</feature>
<dbReference type="InterPro" id="IPR036010">
    <property type="entry name" value="2Fe-2S_ferredoxin-like_sf"/>
</dbReference>
<accession>A0ABV1EP25</accession>
<dbReference type="InterPro" id="IPR012675">
    <property type="entry name" value="Beta-grasp_dom_sf"/>
</dbReference>
<gene>
    <name evidence="6" type="ORF">WMO45_07405</name>
</gene>
<keyword evidence="1" id="KW-0001">2Fe-2S</keyword>
<evidence type="ECO:0000256" key="1">
    <source>
        <dbReference type="ARBA" id="ARBA00022714"/>
    </source>
</evidence>
<dbReference type="InterPro" id="IPR051452">
    <property type="entry name" value="Diverse_Oxidoreductases"/>
</dbReference>
<keyword evidence="7" id="KW-1185">Reference proteome</keyword>
<comment type="caution">
    <text evidence="6">The sequence shown here is derived from an EMBL/GenBank/DDBJ whole genome shotgun (WGS) entry which is preliminary data.</text>
</comment>
<keyword evidence="4" id="KW-0411">Iron-sulfur</keyword>
<reference evidence="6 7" key="1">
    <citation type="submission" date="2024-03" db="EMBL/GenBank/DDBJ databases">
        <title>Human intestinal bacterial collection.</title>
        <authorList>
            <person name="Pauvert C."/>
            <person name="Hitch T.C.A."/>
            <person name="Clavel T."/>
        </authorList>
    </citation>
    <scope>NUCLEOTIDE SEQUENCE [LARGE SCALE GENOMIC DNA]</scope>
    <source>
        <strain evidence="6 7">CLA-AP-H34</strain>
    </source>
</reference>
<dbReference type="PANTHER" id="PTHR44379:SF8">
    <property type="entry name" value="XANTHINE DEHYDROGENASE IRON-SULFUR-BINDING SUBUNIT XDHC-RELATED"/>
    <property type="match status" value="1"/>
</dbReference>
<dbReference type="EMBL" id="JBBMFT010000003">
    <property type="protein sequence ID" value="MEQ2456344.1"/>
    <property type="molecule type" value="Genomic_DNA"/>
</dbReference>
<protein>
    <submittedName>
        <fullName evidence="6">2Fe-2S iron-sulfur cluster-binding protein</fullName>
    </submittedName>
</protein>
<dbReference type="Proteomes" id="UP001440599">
    <property type="component" value="Unassembled WGS sequence"/>
</dbReference>
<evidence type="ECO:0000313" key="7">
    <source>
        <dbReference type="Proteomes" id="UP001440599"/>
    </source>
</evidence>
<evidence type="ECO:0000256" key="2">
    <source>
        <dbReference type="ARBA" id="ARBA00022723"/>
    </source>
</evidence>
<dbReference type="RefSeq" id="WP_349139943.1">
    <property type="nucleotide sequence ID" value="NZ_JBBMFT010000003.1"/>
</dbReference>
<dbReference type="Gene3D" id="1.10.150.120">
    <property type="entry name" value="[2Fe-2S]-binding domain"/>
    <property type="match status" value="1"/>
</dbReference>
<dbReference type="PANTHER" id="PTHR44379">
    <property type="entry name" value="OXIDOREDUCTASE WITH IRON-SULFUR SUBUNIT"/>
    <property type="match status" value="1"/>
</dbReference>
<keyword evidence="2" id="KW-0479">Metal-binding</keyword>
<name>A0ABV1EP25_9FIRM</name>